<keyword evidence="2" id="KW-1185">Reference proteome</keyword>
<reference evidence="1 2" key="1">
    <citation type="journal article" date="2024" name="bioRxiv">
        <title>A reference genome for Trichogramma kaykai: A tiny desert-dwelling parasitoid wasp with competing sex-ratio distorters.</title>
        <authorList>
            <person name="Culotta J."/>
            <person name="Lindsey A.R."/>
        </authorList>
    </citation>
    <scope>NUCLEOTIDE SEQUENCE [LARGE SCALE GENOMIC DNA]</scope>
    <source>
        <strain evidence="1 2">KSX58</strain>
    </source>
</reference>
<protein>
    <recommendedName>
        <fullName evidence="3">Secreted protein</fullName>
    </recommendedName>
</protein>
<sequence length="97" mass="11295">MDGKRQMYTHIFYFAGLLPACPALYSSSSSHRCRRPSARAYIQPKKFYQQWPIYLMRIDSRAIETIFDCARTCDVLMFSTSKHRSSASTHYHHIANA</sequence>
<evidence type="ECO:0000313" key="1">
    <source>
        <dbReference type="EMBL" id="KAL3404070.1"/>
    </source>
</evidence>
<dbReference type="AlphaFoldDB" id="A0ABD2XFQ1"/>
<gene>
    <name evidence="1" type="ORF">TKK_003065</name>
</gene>
<dbReference type="EMBL" id="JBJJXI010000026">
    <property type="protein sequence ID" value="KAL3404070.1"/>
    <property type="molecule type" value="Genomic_DNA"/>
</dbReference>
<evidence type="ECO:0008006" key="3">
    <source>
        <dbReference type="Google" id="ProtNLM"/>
    </source>
</evidence>
<comment type="caution">
    <text evidence="1">The sequence shown here is derived from an EMBL/GenBank/DDBJ whole genome shotgun (WGS) entry which is preliminary data.</text>
</comment>
<accession>A0ABD2XFQ1</accession>
<name>A0ABD2XFQ1_9HYME</name>
<dbReference type="Proteomes" id="UP001627154">
    <property type="component" value="Unassembled WGS sequence"/>
</dbReference>
<organism evidence="1 2">
    <name type="scientific">Trichogramma kaykai</name>
    <dbReference type="NCBI Taxonomy" id="54128"/>
    <lineage>
        <taxon>Eukaryota</taxon>
        <taxon>Metazoa</taxon>
        <taxon>Ecdysozoa</taxon>
        <taxon>Arthropoda</taxon>
        <taxon>Hexapoda</taxon>
        <taxon>Insecta</taxon>
        <taxon>Pterygota</taxon>
        <taxon>Neoptera</taxon>
        <taxon>Endopterygota</taxon>
        <taxon>Hymenoptera</taxon>
        <taxon>Apocrita</taxon>
        <taxon>Proctotrupomorpha</taxon>
        <taxon>Chalcidoidea</taxon>
        <taxon>Trichogrammatidae</taxon>
        <taxon>Trichogramma</taxon>
    </lineage>
</organism>
<proteinExistence type="predicted"/>
<evidence type="ECO:0000313" key="2">
    <source>
        <dbReference type="Proteomes" id="UP001627154"/>
    </source>
</evidence>